<evidence type="ECO:0000256" key="6">
    <source>
        <dbReference type="ARBA" id="ARBA00023242"/>
    </source>
</evidence>
<feature type="compositionally biased region" description="Polar residues" evidence="10">
    <location>
        <begin position="1"/>
        <end position="12"/>
    </location>
</feature>
<dbReference type="OrthoDB" id="448446at2759"/>
<comment type="subcellular location">
    <subcellularLocation>
        <location evidence="1 9">Nucleus</location>
        <location evidence="1 9">Nucleolus</location>
    </subcellularLocation>
</comment>
<sequence>MPRNTRLPTTYQHHTKPLKSALRCTQPKPIHHAALIQDEHEHYHLASESEAGPESDGSESVSDERAGDTQDDDDVDVDAPRVVQWADAQDEDSEGLSGEETDDEDANVLPAKSSRDLRSLEDDLSSLPLGMLRKAQRTLSQTRALTDSESESDAPSEEDAYPTDDERPQSTVAKEHPDKRSKPRKDLAKRSSKHAPTEITSKRPVTRRRTVIDSKAPIPRDPRFLHITGTYDPQKFKSQYTFLSSLHTSELSTLRSNLSLARKLLLNSPRDLRAAREREVGRLELAVKRAESSVNRDKREKVEIEALEKVGREEREKRKKGKAGWWMKSAEKKELLMKARYDAIASNGGKRAVKKAIEKKQKKQNQKEKRSRPFPAPGRTPSNANNTSISTGSNNINIGGVQKRGRFTLDEERTQPSKKRRKF</sequence>
<evidence type="ECO:0000256" key="9">
    <source>
        <dbReference type="RuleBase" id="RU368027"/>
    </source>
</evidence>
<accession>A0A0D0BCP5</accession>
<feature type="compositionally biased region" description="Low complexity" evidence="10">
    <location>
        <begin position="385"/>
        <end position="400"/>
    </location>
</feature>
<comment type="subunit">
    <text evidence="9">Associates with 90S and pre-40S pre-ribosomal particles.</text>
</comment>
<keyword evidence="3 9" id="KW-0690">Ribosome biogenesis</keyword>
<evidence type="ECO:0000256" key="8">
    <source>
        <dbReference type="ARBA" id="ARBA00025053"/>
    </source>
</evidence>
<dbReference type="InterPro" id="IPR009292">
    <property type="entry name" value="RRP36"/>
</dbReference>
<keyword evidence="7 9" id="KW-0687">Ribonucleoprotein</keyword>
<evidence type="ECO:0000256" key="4">
    <source>
        <dbReference type="ARBA" id="ARBA00022552"/>
    </source>
</evidence>
<evidence type="ECO:0000256" key="1">
    <source>
        <dbReference type="ARBA" id="ARBA00004604"/>
    </source>
</evidence>
<evidence type="ECO:0000313" key="12">
    <source>
        <dbReference type="Proteomes" id="UP000054485"/>
    </source>
</evidence>
<protein>
    <recommendedName>
        <fullName evidence="9">rRNA biogenesis protein RRP36</fullName>
    </recommendedName>
</protein>
<evidence type="ECO:0000256" key="7">
    <source>
        <dbReference type="ARBA" id="ARBA00023274"/>
    </source>
</evidence>
<dbReference type="GO" id="GO:0030686">
    <property type="term" value="C:90S preribosome"/>
    <property type="evidence" value="ECO:0007669"/>
    <property type="project" value="TreeGrafter"/>
</dbReference>
<dbReference type="GO" id="GO:0005730">
    <property type="term" value="C:nucleolus"/>
    <property type="evidence" value="ECO:0007669"/>
    <property type="project" value="UniProtKB-SubCell"/>
</dbReference>
<evidence type="ECO:0000256" key="2">
    <source>
        <dbReference type="ARBA" id="ARBA00009418"/>
    </source>
</evidence>
<comment type="similarity">
    <text evidence="2 9">Belongs to the RRP36 family.</text>
</comment>
<dbReference type="PANTHER" id="PTHR21738:SF0">
    <property type="entry name" value="RIBOSOMAL RNA PROCESSING PROTEIN 36 HOMOLOG"/>
    <property type="match status" value="1"/>
</dbReference>
<comment type="function">
    <text evidence="8 9">Component of the 90S pre-ribosome involved in the maturation of rRNAs. Required for early cleavages of the pre-RNAs in the 40S ribosomal subunit maturation pathway.</text>
</comment>
<keyword evidence="5" id="KW-0175">Coiled coil</keyword>
<feature type="region of interest" description="Disordered" evidence="10">
    <location>
        <begin position="1"/>
        <end position="120"/>
    </location>
</feature>
<feature type="compositionally biased region" description="Acidic residues" evidence="10">
    <location>
        <begin position="88"/>
        <end position="106"/>
    </location>
</feature>
<feature type="compositionally biased region" description="Basic and acidic residues" evidence="10">
    <location>
        <begin position="37"/>
        <end position="47"/>
    </location>
</feature>
<evidence type="ECO:0000256" key="10">
    <source>
        <dbReference type="SAM" id="MobiDB-lite"/>
    </source>
</evidence>
<dbReference type="HOGENOM" id="CLU_048802_1_0_1"/>
<dbReference type="STRING" id="930992.A0A0D0BCP5"/>
<feature type="compositionally biased region" description="Basic and acidic residues" evidence="10">
    <location>
        <begin position="164"/>
        <end position="189"/>
    </location>
</feature>
<evidence type="ECO:0000256" key="5">
    <source>
        <dbReference type="ARBA" id="ARBA00023054"/>
    </source>
</evidence>
<dbReference type="Pfam" id="PF06102">
    <property type="entry name" value="RRP36"/>
    <property type="match status" value="1"/>
</dbReference>
<evidence type="ECO:0000256" key="3">
    <source>
        <dbReference type="ARBA" id="ARBA00022517"/>
    </source>
</evidence>
<feature type="compositionally biased region" description="Basic residues" evidence="10">
    <location>
        <begin position="360"/>
        <end position="372"/>
    </location>
</feature>
<name>A0A0D0BCP5_9AGAM</name>
<dbReference type="PANTHER" id="PTHR21738">
    <property type="entry name" value="RIBOSOMAL RNA PROCESSING PROTEIN 36 HOMOLOG"/>
    <property type="match status" value="1"/>
</dbReference>
<organism evidence="11 12">
    <name type="scientific">Suillus luteus UH-Slu-Lm8-n1</name>
    <dbReference type="NCBI Taxonomy" id="930992"/>
    <lineage>
        <taxon>Eukaryota</taxon>
        <taxon>Fungi</taxon>
        <taxon>Dikarya</taxon>
        <taxon>Basidiomycota</taxon>
        <taxon>Agaricomycotina</taxon>
        <taxon>Agaricomycetes</taxon>
        <taxon>Agaricomycetidae</taxon>
        <taxon>Boletales</taxon>
        <taxon>Suillineae</taxon>
        <taxon>Suillaceae</taxon>
        <taxon>Suillus</taxon>
    </lineage>
</organism>
<reference evidence="11 12" key="1">
    <citation type="submission" date="2014-04" db="EMBL/GenBank/DDBJ databases">
        <authorList>
            <consortium name="DOE Joint Genome Institute"/>
            <person name="Kuo A."/>
            <person name="Ruytinx J."/>
            <person name="Rineau F."/>
            <person name="Colpaert J."/>
            <person name="Kohler A."/>
            <person name="Nagy L.G."/>
            <person name="Floudas D."/>
            <person name="Copeland A."/>
            <person name="Barry K.W."/>
            <person name="Cichocki N."/>
            <person name="Veneault-Fourrey C."/>
            <person name="LaButti K."/>
            <person name="Lindquist E.A."/>
            <person name="Lipzen A."/>
            <person name="Lundell T."/>
            <person name="Morin E."/>
            <person name="Murat C."/>
            <person name="Sun H."/>
            <person name="Tunlid A."/>
            <person name="Henrissat B."/>
            <person name="Grigoriev I.V."/>
            <person name="Hibbett D.S."/>
            <person name="Martin F."/>
            <person name="Nordberg H.P."/>
            <person name="Cantor M.N."/>
            <person name="Hua S.X."/>
        </authorList>
    </citation>
    <scope>NUCLEOTIDE SEQUENCE [LARGE SCALE GENOMIC DNA]</scope>
    <source>
        <strain evidence="11 12">UH-Slu-Lm8-n1</strain>
    </source>
</reference>
<gene>
    <name evidence="11" type="ORF">CY34DRAFT_799257</name>
</gene>
<dbReference type="Proteomes" id="UP000054485">
    <property type="component" value="Unassembled WGS sequence"/>
</dbReference>
<feature type="region of interest" description="Disordered" evidence="10">
    <location>
        <begin position="138"/>
        <end position="216"/>
    </location>
</feature>
<evidence type="ECO:0000313" key="11">
    <source>
        <dbReference type="EMBL" id="KIK47534.1"/>
    </source>
</evidence>
<dbReference type="InParanoid" id="A0A0D0BCP5"/>
<dbReference type="GO" id="GO:0000462">
    <property type="term" value="P:maturation of SSU-rRNA from tricistronic rRNA transcript (SSU-rRNA, 5.8S rRNA, LSU-rRNA)"/>
    <property type="evidence" value="ECO:0007669"/>
    <property type="project" value="TreeGrafter"/>
</dbReference>
<reference evidence="12" key="2">
    <citation type="submission" date="2015-01" db="EMBL/GenBank/DDBJ databases">
        <title>Evolutionary Origins and Diversification of the Mycorrhizal Mutualists.</title>
        <authorList>
            <consortium name="DOE Joint Genome Institute"/>
            <consortium name="Mycorrhizal Genomics Consortium"/>
            <person name="Kohler A."/>
            <person name="Kuo A."/>
            <person name="Nagy L.G."/>
            <person name="Floudas D."/>
            <person name="Copeland A."/>
            <person name="Barry K.W."/>
            <person name="Cichocki N."/>
            <person name="Veneault-Fourrey C."/>
            <person name="LaButti K."/>
            <person name="Lindquist E.A."/>
            <person name="Lipzen A."/>
            <person name="Lundell T."/>
            <person name="Morin E."/>
            <person name="Murat C."/>
            <person name="Riley R."/>
            <person name="Ohm R."/>
            <person name="Sun H."/>
            <person name="Tunlid A."/>
            <person name="Henrissat B."/>
            <person name="Grigoriev I.V."/>
            <person name="Hibbett D.S."/>
            <person name="Martin F."/>
        </authorList>
    </citation>
    <scope>NUCLEOTIDE SEQUENCE [LARGE SCALE GENOMIC DNA]</scope>
    <source>
        <strain evidence="12">UH-Slu-Lm8-n1</strain>
    </source>
</reference>
<dbReference type="AlphaFoldDB" id="A0A0D0BCP5"/>
<keyword evidence="4 9" id="KW-0698">rRNA processing</keyword>
<feature type="compositionally biased region" description="Acidic residues" evidence="10">
    <location>
        <begin position="148"/>
        <end position="163"/>
    </location>
</feature>
<dbReference type="EMBL" id="KN835146">
    <property type="protein sequence ID" value="KIK47534.1"/>
    <property type="molecule type" value="Genomic_DNA"/>
</dbReference>
<proteinExistence type="inferred from homology"/>
<feature type="region of interest" description="Disordered" evidence="10">
    <location>
        <begin position="347"/>
        <end position="423"/>
    </location>
</feature>
<keyword evidence="12" id="KW-1185">Reference proteome</keyword>
<keyword evidence="6 9" id="KW-0539">Nucleus</keyword>